<comment type="caution">
    <text evidence="2">The sequence shown here is derived from an EMBL/GenBank/DDBJ whole genome shotgun (WGS) entry which is preliminary data.</text>
</comment>
<evidence type="ECO:0000313" key="3">
    <source>
        <dbReference type="Proteomes" id="UP000216021"/>
    </source>
</evidence>
<accession>A0A1S8CPD0</accession>
<feature type="signal peptide" evidence="1">
    <location>
        <begin position="1"/>
        <end position="19"/>
    </location>
</feature>
<evidence type="ECO:0000256" key="1">
    <source>
        <dbReference type="SAM" id="SignalP"/>
    </source>
</evidence>
<evidence type="ECO:0000313" key="2">
    <source>
        <dbReference type="EMBL" id="OMQ25846.1"/>
    </source>
</evidence>
<gene>
    <name evidence="2" type="ORF">BMI79_05270</name>
</gene>
<dbReference type="STRING" id="2034155.BMI79_05270"/>
<dbReference type="OrthoDB" id="8527419at2"/>
<reference evidence="2 3" key="1">
    <citation type="submission" date="2016-11" db="EMBL/GenBank/DDBJ databases">
        <title>Rahnella oryzae sp. nov., isolated from rice root.</title>
        <authorList>
            <person name="Zhang X.-X."/>
            <person name="Zhang J."/>
        </authorList>
    </citation>
    <scope>NUCLEOTIDE SEQUENCE [LARGE SCALE GENOMIC DNA]</scope>
    <source>
        <strain evidence="2 3">J11-6</strain>
    </source>
</reference>
<sequence length="172" mass="19395">MMKMLLTLLLCLSSLAAQASEWAAWPTVGSATLRWGPFDIYFSVLRTPDGRYQAGNWPQALSINYQRNISTDELVKATQEQWQAMQITVPVAQQQRWLSQMSAIWPSVQPGSQLTFVGDHDGGRFYYRPRPGQPVKPIGERFDGAFRDAFLAIWLSPATQYPTLRQQLTGAS</sequence>
<dbReference type="EMBL" id="MOXD01000002">
    <property type="protein sequence ID" value="OMQ25846.1"/>
    <property type="molecule type" value="Genomic_DNA"/>
</dbReference>
<evidence type="ECO:0008006" key="4">
    <source>
        <dbReference type="Google" id="ProtNLM"/>
    </source>
</evidence>
<feature type="chain" id="PRO_5013363445" description="Chalcone isomerase domain-containing protein" evidence="1">
    <location>
        <begin position="20"/>
        <end position="172"/>
    </location>
</feature>
<name>A0A1S8CPD0_9GAMM</name>
<keyword evidence="3" id="KW-1185">Reference proteome</keyword>
<dbReference type="AlphaFoldDB" id="A0A1S8CPD0"/>
<organism evidence="2 3">
    <name type="scientific">Serratia oryzae</name>
    <dbReference type="NCBI Taxonomy" id="2034155"/>
    <lineage>
        <taxon>Bacteria</taxon>
        <taxon>Pseudomonadati</taxon>
        <taxon>Pseudomonadota</taxon>
        <taxon>Gammaproteobacteria</taxon>
        <taxon>Enterobacterales</taxon>
        <taxon>Yersiniaceae</taxon>
        <taxon>Serratia</taxon>
    </lineage>
</organism>
<protein>
    <recommendedName>
        <fullName evidence="4">Chalcone isomerase domain-containing protein</fullName>
    </recommendedName>
</protein>
<proteinExistence type="predicted"/>
<dbReference type="Proteomes" id="UP000216021">
    <property type="component" value="Unassembled WGS sequence"/>
</dbReference>
<keyword evidence="1" id="KW-0732">Signal</keyword>